<dbReference type="EMBL" id="JAEEAQ010000728">
    <property type="protein sequence ID" value="MBI0319061.1"/>
    <property type="molecule type" value="Genomic_DNA"/>
</dbReference>
<keyword evidence="2" id="KW-0547">Nucleotide-binding</keyword>
<keyword evidence="3" id="KW-1185">Reference proteome</keyword>
<feature type="compositionally biased region" description="Basic and acidic residues" evidence="1">
    <location>
        <begin position="120"/>
        <end position="130"/>
    </location>
</feature>
<feature type="compositionally biased region" description="Low complexity" evidence="1">
    <location>
        <begin position="7"/>
        <end position="29"/>
    </location>
</feature>
<protein>
    <submittedName>
        <fullName evidence="2">ATP-binding protein</fullName>
    </submittedName>
</protein>
<keyword evidence="2" id="KW-0067">ATP-binding</keyword>
<feature type="region of interest" description="Disordered" evidence="1">
    <location>
        <begin position="1"/>
        <end position="130"/>
    </location>
</feature>
<proteinExistence type="predicted"/>
<comment type="caution">
    <text evidence="2">The sequence shown here is derived from an EMBL/GenBank/DDBJ whole genome shotgun (WGS) entry which is preliminary data.</text>
</comment>
<feature type="non-terminal residue" evidence="2">
    <location>
        <position position="1"/>
    </location>
</feature>
<dbReference type="GO" id="GO:0005524">
    <property type="term" value="F:ATP binding"/>
    <property type="evidence" value="ECO:0007669"/>
    <property type="project" value="UniProtKB-KW"/>
</dbReference>
<sequence>APHETPAPRQAPIPHQAQPQAPAPTASAPEPAPAPEPQPSADGEGAGVYGTTAGGLPKRRRRQAAATPPPGDWTTGAGQTGAADPDTGAFRVRSAKETASRMGAFARGTRSGRSATQDSAPHHDEGNRQA</sequence>
<organism evidence="2 3">
    <name type="scientific">Streptomyces javensis</name>
    <dbReference type="NCBI Taxonomy" id="114698"/>
    <lineage>
        <taxon>Bacteria</taxon>
        <taxon>Bacillati</taxon>
        <taxon>Actinomycetota</taxon>
        <taxon>Actinomycetes</taxon>
        <taxon>Kitasatosporales</taxon>
        <taxon>Streptomycetaceae</taxon>
        <taxon>Streptomyces</taxon>
        <taxon>Streptomyces violaceusniger group</taxon>
    </lineage>
</organism>
<name>A0ABS0RNM3_9ACTN</name>
<accession>A0ABS0RNM3</accession>
<gene>
    <name evidence="2" type="ORF">JBF12_40055</name>
</gene>
<evidence type="ECO:0000256" key="1">
    <source>
        <dbReference type="SAM" id="MobiDB-lite"/>
    </source>
</evidence>
<evidence type="ECO:0000313" key="3">
    <source>
        <dbReference type="Proteomes" id="UP000638849"/>
    </source>
</evidence>
<reference evidence="2 3" key="1">
    <citation type="submission" date="2020-12" db="EMBL/GenBank/DDBJ databases">
        <authorList>
            <person name="Kusuma A.B."/>
            <person name="Nouioui I."/>
            <person name="Goodfellow M."/>
        </authorList>
    </citation>
    <scope>NUCLEOTIDE SEQUENCE [LARGE SCALE GENOMIC DNA]</scope>
    <source>
        <strain evidence="2 3">DSM 41764</strain>
    </source>
</reference>
<dbReference type="Proteomes" id="UP000638849">
    <property type="component" value="Unassembled WGS sequence"/>
</dbReference>
<evidence type="ECO:0000313" key="2">
    <source>
        <dbReference type="EMBL" id="MBI0319061.1"/>
    </source>
</evidence>